<sequence length="551" mass="58296">MARSDYSRYDDEPRRSQGGLSLSTGRFDGRSTGSTRSSSSCGNRPRGTRHNPLRDEYPSSRDRRREPEPGRRHSGGERSPRGEQPRGKQAPAGNRGAQGRSRNGAPSGRGSHAPRAGAAFAPQMHTLAPAGGFNLARAAMALIAIALAVIFAMALFHTGPFASAAAKDGSKHVGVASANAVGGNASYFAQNVATQVSLARPVEPELAQLPAYTPTRDDLTNLAGQKAPFAFALGNATNDAGEQAAAPVLSDRSLVSLNNALSYYDNNGYEASYLIMDLGTGRGIAGNVDVPIYGASSFKGPYCAYVVNKEFPNDIDRASSSRLTQVENTIVWSDNSSYGKLRRTYGNDGMEAWLAEAGVDTALVNDTYFPTYTARQSALMWLKIYEYLTTADTSAAQWLSDTFGKTEVSFLRNGALGTTSAGHTDYLPEEGSGGEEGVEDDGSDEEGSEESTPADGPEGDGSELAEDAEGGQTLIEEDKTVASIGTNITVRNKAGWIDGQDDDAVCDSGIVTINGRDYLITIMTNAPDSAAGEQAFAHLARTLLEIRGDLV</sequence>
<evidence type="ECO:0000313" key="3">
    <source>
        <dbReference type="EMBL" id="RDC44739.1"/>
    </source>
</evidence>
<keyword evidence="2" id="KW-1133">Transmembrane helix</keyword>
<feature type="region of interest" description="Disordered" evidence="1">
    <location>
        <begin position="1"/>
        <end position="116"/>
    </location>
</feature>
<feature type="compositionally biased region" description="Acidic residues" evidence="1">
    <location>
        <begin position="432"/>
        <end position="449"/>
    </location>
</feature>
<dbReference type="RefSeq" id="WP_114548944.1">
    <property type="nucleotide sequence ID" value="NZ_PPUT01000012.1"/>
</dbReference>
<reference evidence="3 4" key="1">
    <citation type="journal article" date="2018" name="Elife">
        <title>Discovery and characterization of a prevalent human gut bacterial enzyme sufficient for the inactivation of a family of plant toxins.</title>
        <authorList>
            <person name="Koppel N."/>
            <person name="Bisanz J.E."/>
            <person name="Pandelia M.E."/>
            <person name="Turnbaugh P.J."/>
            <person name="Balskus E.P."/>
        </authorList>
    </citation>
    <scope>NUCLEOTIDE SEQUENCE [LARGE SCALE GENOMIC DNA]</scope>
    <source>
        <strain evidence="3 4">OB21 GAM 11</strain>
    </source>
</reference>
<feature type="compositionally biased region" description="Acidic residues" evidence="1">
    <location>
        <begin position="457"/>
        <end position="466"/>
    </location>
</feature>
<dbReference type="EMBL" id="PPUT01000012">
    <property type="protein sequence ID" value="RDC44739.1"/>
    <property type="molecule type" value="Genomic_DNA"/>
</dbReference>
<dbReference type="Gene3D" id="3.40.710.10">
    <property type="entry name" value="DD-peptidase/beta-lactamase superfamily"/>
    <property type="match status" value="1"/>
</dbReference>
<evidence type="ECO:0000256" key="1">
    <source>
        <dbReference type="SAM" id="MobiDB-lite"/>
    </source>
</evidence>
<feature type="compositionally biased region" description="Basic and acidic residues" evidence="1">
    <location>
        <begin position="52"/>
        <end position="86"/>
    </location>
</feature>
<dbReference type="SUPFAM" id="SSF56601">
    <property type="entry name" value="beta-lactamase/transpeptidase-like"/>
    <property type="match status" value="1"/>
</dbReference>
<evidence type="ECO:0000313" key="4">
    <source>
        <dbReference type="Proteomes" id="UP000253805"/>
    </source>
</evidence>
<feature type="region of interest" description="Disordered" evidence="1">
    <location>
        <begin position="419"/>
        <end position="466"/>
    </location>
</feature>
<evidence type="ECO:0000256" key="2">
    <source>
        <dbReference type="SAM" id="Phobius"/>
    </source>
</evidence>
<feature type="compositionally biased region" description="Basic and acidic residues" evidence="1">
    <location>
        <begin position="1"/>
        <end position="15"/>
    </location>
</feature>
<comment type="caution">
    <text evidence="3">The sequence shown here is derived from an EMBL/GenBank/DDBJ whole genome shotgun (WGS) entry which is preliminary data.</text>
</comment>
<gene>
    <name evidence="3" type="ORF">C1850_05780</name>
</gene>
<feature type="compositionally biased region" description="Low complexity" evidence="1">
    <location>
        <begin position="23"/>
        <end position="40"/>
    </location>
</feature>
<keyword evidence="2" id="KW-0812">Transmembrane</keyword>
<proteinExistence type="predicted"/>
<organism evidence="3 4">
    <name type="scientific">Adlercreutzia equolifaciens subsp. celatus</name>
    <dbReference type="NCBI Taxonomy" id="394340"/>
    <lineage>
        <taxon>Bacteria</taxon>
        <taxon>Bacillati</taxon>
        <taxon>Actinomycetota</taxon>
        <taxon>Coriobacteriia</taxon>
        <taxon>Eggerthellales</taxon>
        <taxon>Eggerthellaceae</taxon>
        <taxon>Adlercreutzia</taxon>
    </lineage>
</organism>
<feature type="transmembrane region" description="Helical" evidence="2">
    <location>
        <begin position="135"/>
        <end position="156"/>
    </location>
</feature>
<evidence type="ECO:0008006" key="5">
    <source>
        <dbReference type="Google" id="ProtNLM"/>
    </source>
</evidence>
<dbReference type="AlphaFoldDB" id="A0A369NZ00"/>
<name>A0A369NZ00_9ACTN</name>
<dbReference type="Proteomes" id="UP000253805">
    <property type="component" value="Unassembled WGS sequence"/>
</dbReference>
<accession>A0A369NZ00</accession>
<keyword evidence="2" id="KW-0472">Membrane</keyword>
<protein>
    <recommendedName>
        <fullName evidence="5">Serine hydrolase</fullName>
    </recommendedName>
</protein>
<dbReference type="InterPro" id="IPR012338">
    <property type="entry name" value="Beta-lactam/transpept-like"/>
</dbReference>